<dbReference type="AlphaFoldDB" id="A0A8H6T880"/>
<proteinExistence type="predicted"/>
<dbReference type="RefSeq" id="XP_037224828.1">
    <property type="nucleotide sequence ID" value="XM_037359733.1"/>
</dbReference>
<reference evidence="1" key="1">
    <citation type="submission" date="2020-05" db="EMBL/GenBank/DDBJ databases">
        <title>Mycena genomes resolve the evolution of fungal bioluminescence.</title>
        <authorList>
            <person name="Tsai I.J."/>
        </authorList>
    </citation>
    <scope>NUCLEOTIDE SEQUENCE</scope>
    <source>
        <strain evidence="1">171206Taipei</strain>
    </source>
</reference>
<name>A0A8H6T880_9AGAR</name>
<dbReference type="GeneID" id="59342249"/>
<evidence type="ECO:0000313" key="2">
    <source>
        <dbReference type="Proteomes" id="UP000636479"/>
    </source>
</evidence>
<dbReference type="OrthoDB" id="3222453at2759"/>
<protein>
    <submittedName>
        <fullName evidence="1">Uncharacterized protein</fullName>
    </submittedName>
</protein>
<comment type="caution">
    <text evidence="1">The sequence shown here is derived from an EMBL/GenBank/DDBJ whole genome shotgun (WGS) entry which is preliminary data.</text>
</comment>
<keyword evidence="2" id="KW-1185">Reference proteome</keyword>
<dbReference type="EMBL" id="JACAZF010000002">
    <property type="protein sequence ID" value="KAF7312720.1"/>
    <property type="molecule type" value="Genomic_DNA"/>
</dbReference>
<sequence>MYHSPGSIITTASICEVSIGVGASSVIPPCLPASAGSSVQLSFNSKVGAALVLPQGASRENLLPESHFREFVRHHAEDWYNFAEASGYLGGADTDAGEDLFVVTGCDKTSSWGIATASSLSTTVGFSLKLELVGLVEGKLEPRFEWHRITTSAVRLSSSKADDLQNQCVFVLGFTIPKQRRGSWWKYALNRVGRPATPTLSTRHQRQAVSPVEADGSAFTQVNRGNS</sequence>
<organism evidence="1 2">
    <name type="scientific">Mycena indigotica</name>
    <dbReference type="NCBI Taxonomy" id="2126181"/>
    <lineage>
        <taxon>Eukaryota</taxon>
        <taxon>Fungi</taxon>
        <taxon>Dikarya</taxon>
        <taxon>Basidiomycota</taxon>
        <taxon>Agaricomycotina</taxon>
        <taxon>Agaricomycetes</taxon>
        <taxon>Agaricomycetidae</taxon>
        <taxon>Agaricales</taxon>
        <taxon>Marasmiineae</taxon>
        <taxon>Mycenaceae</taxon>
        <taxon>Mycena</taxon>
    </lineage>
</organism>
<dbReference type="Proteomes" id="UP000636479">
    <property type="component" value="Unassembled WGS sequence"/>
</dbReference>
<accession>A0A8H6T880</accession>
<gene>
    <name evidence="1" type="ORF">MIND_00286800</name>
</gene>
<evidence type="ECO:0000313" key="1">
    <source>
        <dbReference type="EMBL" id="KAF7312720.1"/>
    </source>
</evidence>